<dbReference type="PROSITE" id="PS50990">
    <property type="entry name" value="PEPTIDASE_C39"/>
    <property type="match status" value="1"/>
</dbReference>
<evidence type="ECO:0000259" key="1">
    <source>
        <dbReference type="PROSITE" id="PS50990"/>
    </source>
</evidence>
<dbReference type="GO" id="GO:0006508">
    <property type="term" value="P:proteolysis"/>
    <property type="evidence" value="ECO:0007669"/>
    <property type="project" value="InterPro"/>
</dbReference>
<feature type="domain" description="Peptidase C39" evidence="1">
    <location>
        <begin position="9"/>
        <end position="133"/>
    </location>
</feature>
<sequence length="159" mass="18104">MRKDTLIRQHDIKDCGAACLASVAAHYGLKMSLAKIRQLCHTDKKGTNVLGLIQALESMGFNAMGVKGNEDSLHDIPLPAIAHVMINGEIPHYLVIYKVSKNKIFVMDPTKAKIDEYPLEEFNQIWTNVLVLLEPNEYFEQRNDKFNIYSRFWNLVTPA</sequence>
<dbReference type="RefSeq" id="WP_369449803.1">
    <property type="nucleotide sequence ID" value="NZ_BBNU01000001.1"/>
</dbReference>
<keyword evidence="2" id="KW-0067">ATP-binding</keyword>
<organism evidence="2 3">
    <name type="scientific">Algibacter lectus</name>
    <dbReference type="NCBI Taxonomy" id="221126"/>
    <lineage>
        <taxon>Bacteria</taxon>
        <taxon>Pseudomonadati</taxon>
        <taxon>Bacteroidota</taxon>
        <taxon>Flavobacteriia</taxon>
        <taxon>Flavobacteriales</taxon>
        <taxon>Flavobacteriaceae</taxon>
        <taxon>Algibacter</taxon>
    </lineage>
</organism>
<name>A0A090WPE6_9FLAO</name>
<dbReference type="EMBL" id="BBNU01000001">
    <property type="protein sequence ID" value="GAL77279.1"/>
    <property type="molecule type" value="Genomic_DNA"/>
</dbReference>
<evidence type="ECO:0000313" key="3">
    <source>
        <dbReference type="Proteomes" id="UP000029643"/>
    </source>
</evidence>
<dbReference type="Gene3D" id="3.90.70.10">
    <property type="entry name" value="Cysteine proteinases"/>
    <property type="match status" value="1"/>
</dbReference>
<dbReference type="Proteomes" id="UP000029643">
    <property type="component" value="Unassembled WGS sequence"/>
</dbReference>
<dbReference type="InterPro" id="IPR005074">
    <property type="entry name" value="Peptidase_C39"/>
</dbReference>
<accession>A0A090WPE6</accession>
<evidence type="ECO:0000313" key="2">
    <source>
        <dbReference type="EMBL" id="GAL77279.1"/>
    </source>
</evidence>
<dbReference type="Pfam" id="PF03412">
    <property type="entry name" value="Peptidase_C39"/>
    <property type="match status" value="1"/>
</dbReference>
<gene>
    <name evidence="2" type="ORF">JCM19274_4992</name>
</gene>
<dbReference type="AlphaFoldDB" id="A0A090WPE6"/>
<reference evidence="2 3" key="1">
    <citation type="journal article" date="2014" name="Genome Announc.">
        <title>Draft Genome Sequences of Marine Flavobacterium Algibacter lectus Strains SS8 and NR4.</title>
        <authorList>
            <person name="Takatani N."/>
            <person name="Nakanishi M."/>
            <person name="Meirelles P."/>
            <person name="Mino S."/>
            <person name="Suda W."/>
            <person name="Oshima K."/>
            <person name="Hattori M."/>
            <person name="Ohkuma M."/>
            <person name="Hosokawa M."/>
            <person name="Miyashita K."/>
            <person name="Thompson F.L."/>
            <person name="Niwa A."/>
            <person name="Sawabe T."/>
            <person name="Sawabe T."/>
        </authorList>
    </citation>
    <scope>NUCLEOTIDE SEQUENCE [LARGE SCALE GENOMIC DNA]</scope>
    <source>
        <strain evidence="3">JCM19274</strain>
    </source>
</reference>
<dbReference type="GO" id="GO:0008233">
    <property type="term" value="F:peptidase activity"/>
    <property type="evidence" value="ECO:0007669"/>
    <property type="project" value="InterPro"/>
</dbReference>
<dbReference type="GO" id="GO:0016020">
    <property type="term" value="C:membrane"/>
    <property type="evidence" value="ECO:0007669"/>
    <property type="project" value="InterPro"/>
</dbReference>
<comment type="caution">
    <text evidence="2">The sequence shown here is derived from an EMBL/GenBank/DDBJ whole genome shotgun (WGS) entry which is preliminary data.</text>
</comment>
<keyword evidence="2" id="KW-0547">Nucleotide-binding</keyword>
<dbReference type="CDD" id="cd02418">
    <property type="entry name" value="Peptidase_C39B"/>
    <property type="match status" value="1"/>
</dbReference>
<dbReference type="GO" id="GO:0005524">
    <property type="term" value="F:ATP binding"/>
    <property type="evidence" value="ECO:0007669"/>
    <property type="project" value="UniProtKB-KW"/>
</dbReference>
<protein>
    <submittedName>
        <fullName evidence="2">Lipid A export ATP-binding/permease protein MsbA</fullName>
    </submittedName>
</protein>
<proteinExistence type="predicted"/>